<dbReference type="InterPro" id="IPR002181">
    <property type="entry name" value="Fibrinogen_a/b/g_C_dom"/>
</dbReference>
<proteinExistence type="predicted"/>
<dbReference type="InterPro" id="IPR036056">
    <property type="entry name" value="Fibrinogen-like_C"/>
</dbReference>
<dbReference type="Pfam" id="PF00147">
    <property type="entry name" value="Fibrinogen_C"/>
    <property type="match status" value="1"/>
</dbReference>
<sequence length="284" mass="31429">MKDITRGKFHPSIRDIKALHDAKEPHSKQVKMGGLSGWSGSMLTLLLIYMQTGGGSGNTAAPPDCSVIPNGASGVYTIQPAGFRYSFQAYCEMGANGVWTVIQKRTGGAVAFDREWAAYKNGFGFASWDHWLGLEKISVMTKSKRWKLRVDLWDFEGGSAYAEYDDFRVGDESTNYRLSVGRYRGTAGDAIQSYPGQNGYGFSTFDRDNDGCDPCIFFGDIAASSCTDFDRGGWWYSKCGSASLNGEWHPKGDNTGWLSGLHWLTWKRPVSYSARATRMMIAPM</sequence>
<dbReference type="SMART" id="SM00186">
    <property type="entry name" value="FBG"/>
    <property type="match status" value="1"/>
</dbReference>
<feature type="domain" description="Fibrinogen C-terminal" evidence="2">
    <location>
        <begin position="56"/>
        <end position="284"/>
    </location>
</feature>
<protein>
    <recommendedName>
        <fullName evidence="2">Fibrinogen C-terminal domain-containing protein</fullName>
    </recommendedName>
</protein>
<evidence type="ECO:0000313" key="4">
    <source>
        <dbReference type="Proteomes" id="UP000283210"/>
    </source>
</evidence>
<organism evidence="3 4">
    <name type="scientific">Oryzias javanicus</name>
    <name type="common">Javanese ricefish</name>
    <name type="synonym">Aplocheilus javanicus</name>
    <dbReference type="NCBI Taxonomy" id="123683"/>
    <lineage>
        <taxon>Eukaryota</taxon>
        <taxon>Metazoa</taxon>
        <taxon>Chordata</taxon>
        <taxon>Craniata</taxon>
        <taxon>Vertebrata</taxon>
        <taxon>Euteleostomi</taxon>
        <taxon>Actinopterygii</taxon>
        <taxon>Neopterygii</taxon>
        <taxon>Teleostei</taxon>
        <taxon>Neoteleostei</taxon>
        <taxon>Acanthomorphata</taxon>
        <taxon>Ovalentaria</taxon>
        <taxon>Atherinomorphae</taxon>
        <taxon>Beloniformes</taxon>
        <taxon>Adrianichthyidae</taxon>
        <taxon>Oryziinae</taxon>
        <taxon>Oryzias</taxon>
    </lineage>
</organism>
<dbReference type="PANTHER" id="PTHR19143">
    <property type="entry name" value="FIBRINOGEN/TENASCIN/ANGIOPOEITIN"/>
    <property type="match status" value="1"/>
</dbReference>
<name>A0A437C0R5_ORYJA</name>
<dbReference type="Proteomes" id="UP000283210">
    <property type="component" value="Chromosome 23"/>
</dbReference>
<dbReference type="Gene3D" id="3.90.215.10">
    <property type="entry name" value="Gamma Fibrinogen, chain A, domain 1"/>
    <property type="match status" value="1"/>
</dbReference>
<dbReference type="OrthoDB" id="7940501at2759"/>
<evidence type="ECO:0000313" key="3">
    <source>
        <dbReference type="EMBL" id="RVE56344.1"/>
    </source>
</evidence>
<dbReference type="PROSITE" id="PS00514">
    <property type="entry name" value="FIBRINOGEN_C_1"/>
    <property type="match status" value="1"/>
</dbReference>
<dbReference type="GO" id="GO:0005615">
    <property type="term" value="C:extracellular space"/>
    <property type="evidence" value="ECO:0007669"/>
    <property type="project" value="TreeGrafter"/>
</dbReference>
<dbReference type="GO" id="GO:0050776">
    <property type="term" value="P:regulation of immune response"/>
    <property type="evidence" value="ECO:0007669"/>
    <property type="project" value="TreeGrafter"/>
</dbReference>
<dbReference type="PROSITE" id="PS51406">
    <property type="entry name" value="FIBRINOGEN_C_2"/>
    <property type="match status" value="1"/>
</dbReference>
<dbReference type="InterPro" id="IPR050373">
    <property type="entry name" value="Fibrinogen_C-term_domain"/>
</dbReference>
<evidence type="ECO:0000256" key="1">
    <source>
        <dbReference type="ARBA" id="ARBA00023157"/>
    </source>
</evidence>
<dbReference type="PANTHER" id="PTHR19143:SF263">
    <property type="entry name" value="FIBRINOGEN-LIKE PROTEIN 1"/>
    <property type="match status" value="1"/>
</dbReference>
<dbReference type="GO" id="GO:0050868">
    <property type="term" value="P:negative regulation of T cell activation"/>
    <property type="evidence" value="ECO:0007669"/>
    <property type="project" value="TreeGrafter"/>
</dbReference>
<dbReference type="InterPro" id="IPR020837">
    <property type="entry name" value="Fibrinogen_CS"/>
</dbReference>
<evidence type="ECO:0000259" key="2">
    <source>
        <dbReference type="PROSITE" id="PS51406"/>
    </source>
</evidence>
<dbReference type="InterPro" id="IPR014716">
    <property type="entry name" value="Fibrinogen_a/b/g_C_1"/>
</dbReference>
<dbReference type="AlphaFoldDB" id="A0A437C0R5"/>
<reference evidence="3 4" key="2">
    <citation type="submission" date="2019-01" db="EMBL/GenBank/DDBJ databases">
        <title>A chromosome length genome reference of the Java medaka (oryzias javanicus).</title>
        <authorList>
            <person name="Herpin A."/>
            <person name="Takehana Y."/>
            <person name="Naruse K."/>
            <person name="Ansai S."/>
            <person name="Kawaguchi M."/>
        </authorList>
    </citation>
    <scope>NUCLEOTIDE SEQUENCE [LARGE SCALE GENOMIC DNA]</scope>
    <source>
        <strain evidence="3">RS831</strain>
        <tissue evidence="3">Whole body</tissue>
    </source>
</reference>
<keyword evidence="1" id="KW-1015">Disulfide bond</keyword>
<gene>
    <name evidence="3" type="ORF">OJAV_G00220270</name>
</gene>
<keyword evidence="4" id="KW-1185">Reference proteome</keyword>
<dbReference type="CDD" id="cd00087">
    <property type="entry name" value="FReD"/>
    <property type="match status" value="1"/>
</dbReference>
<dbReference type="SUPFAM" id="SSF56496">
    <property type="entry name" value="Fibrinogen C-terminal domain-like"/>
    <property type="match status" value="1"/>
</dbReference>
<reference evidence="3 4" key="1">
    <citation type="submission" date="2018-11" db="EMBL/GenBank/DDBJ databases">
        <authorList>
            <person name="Lopez-Roques C."/>
            <person name="Donnadieu C."/>
            <person name="Bouchez O."/>
            <person name="Klopp C."/>
            <person name="Cabau C."/>
            <person name="Zahm M."/>
        </authorList>
    </citation>
    <scope>NUCLEOTIDE SEQUENCE [LARGE SCALE GENOMIC DNA]</scope>
    <source>
        <strain evidence="3">RS831</strain>
        <tissue evidence="3">Whole body</tissue>
    </source>
</reference>
<accession>A0A437C0R5</accession>
<dbReference type="EMBL" id="CM012459">
    <property type="protein sequence ID" value="RVE56344.1"/>
    <property type="molecule type" value="Genomic_DNA"/>
</dbReference>